<protein>
    <recommendedName>
        <fullName evidence="1">Phosphodiester glycosidase domain-containing protein</fullName>
    </recommendedName>
</protein>
<evidence type="ECO:0000313" key="2">
    <source>
        <dbReference type="EMBL" id="SDS29799.1"/>
    </source>
</evidence>
<dbReference type="AlphaFoldDB" id="A0A1H1R4D3"/>
<sequence length="295" mass="30925">MPACQALAGVNTQWFYNKAPGGLYVKDGKVLGAATQGRGGVAITRGGKGIHVDTYQSTTTLYAAVSTIPVDGINRVPGQVWNCGGIGGDQPTEHPMHDVLCTDSSELVEFTPEWKDTPSGPGTEVVLDAKHRVVAVNDARGTTVPATGSTVQGTGDDAAWLATHVRVGDTVRVETAVTDGRGKPVHLTRDTTIIQTGPTLVRDGKVSINAYADGIIHSASDVGDEGTDQTFTYNWTVRGNPRSVIGVDTQGRLLLVAIDGRQPGYSEGVSIQEEARSCIGSALYKPSISTGADRP</sequence>
<dbReference type="OrthoDB" id="9809781at2"/>
<evidence type="ECO:0000259" key="1">
    <source>
        <dbReference type="Pfam" id="PF09992"/>
    </source>
</evidence>
<dbReference type="PANTHER" id="PTHR40446">
    <property type="entry name" value="N-ACETYLGLUCOSAMINE-1-PHOSPHODIESTER ALPHA-N-ACETYLGLUCOSAMINIDASE"/>
    <property type="match status" value="1"/>
</dbReference>
<accession>A0A1H1R4D3</accession>
<evidence type="ECO:0000313" key="3">
    <source>
        <dbReference type="Proteomes" id="UP000198983"/>
    </source>
</evidence>
<feature type="domain" description="Phosphodiester glycosidase" evidence="1">
    <location>
        <begin position="133"/>
        <end position="276"/>
    </location>
</feature>
<dbReference type="STRING" id="117157.SAMN04489717_2245"/>
<gene>
    <name evidence="2" type="ORF">SAMN04489717_2245</name>
</gene>
<keyword evidence="3" id="KW-1185">Reference proteome</keyword>
<dbReference type="Proteomes" id="UP000198983">
    <property type="component" value="Chromosome I"/>
</dbReference>
<dbReference type="Pfam" id="PF09992">
    <property type="entry name" value="NAGPA"/>
    <property type="match status" value="1"/>
</dbReference>
<name>A0A1H1R4D3_9ACTN</name>
<organism evidence="2 3">
    <name type="scientific">Actinopolymorpha singaporensis</name>
    <dbReference type="NCBI Taxonomy" id="117157"/>
    <lineage>
        <taxon>Bacteria</taxon>
        <taxon>Bacillati</taxon>
        <taxon>Actinomycetota</taxon>
        <taxon>Actinomycetes</taxon>
        <taxon>Propionibacteriales</taxon>
        <taxon>Actinopolymorphaceae</taxon>
        <taxon>Actinopolymorpha</taxon>
    </lineage>
</organism>
<dbReference type="InterPro" id="IPR018711">
    <property type="entry name" value="NAGPA"/>
</dbReference>
<dbReference type="PANTHER" id="PTHR40446:SF2">
    <property type="entry name" value="N-ACETYLGLUCOSAMINE-1-PHOSPHODIESTER ALPHA-N-ACETYLGLUCOSAMINIDASE"/>
    <property type="match status" value="1"/>
</dbReference>
<reference evidence="2 3" key="1">
    <citation type="submission" date="2016-10" db="EMBL/GenBank/DDBJ databases">
        <authorList>
            <person name="de Groot N.N."/>
        </authorList>
    </citation>
    <scope>NUCLEOTIDE SEQUENCE [LARGE SCALE GENOMIC DNA]</scope>
    <source>
        <strain evidence="2 3">DSM 22024</strain>
    </source>
</reference>
<proteinExistence type="predicted"/>
<dbReference type="EMBL" id="LT629732">
    <property type="protein sequence ID" value="SDS29799.1"/>
    <property type="molecule type" value="Genomic_DNA"/>
</dbReference>